<name>A0A6J8A6S7_MYTCO</name>
<dbReference type="EMBL" id="CACVKT020000774">
    <property type="protein sequence ID" value="CAC5362874.1"/>
    <property type="molecule type" value="Genomic_DNA"/>
</dbReference>
<evidence type="ECO:0000313" key="1">
    <source>
        <dbReference type="EMBL" id="CAC5362874.1"/>
    </source>
</evidence>
<sequence length="181" mass="21850">MDYLERVRRAYLLAMALQHVDQINLNMHQYLQGIRRRRRRQRRRLWQQPWVSRRKQFGLYGQLLVELRQEDQSSFRNFMRMTVEMYDEILQRIQHLVSKQYTWFRFNCSVLYIQREPLEPGLNQAATLRHLAAGSTYADMKFSWRVPGPTTRLRTPHQQEFNSRSLEAGTESSGFLECYSS</sequence>
<reference evidence="1 2" key="1">
    <citation type="submission" date="2020-06" db="EMBL/GenBank/DDBJ databases">
        <authorList>
            <person name="Li R."/>
            <person name="Bekaert M."/>
        </authorList>
    </citation>
    <scope>NUCLEOTIDE SEQUENCE [LARGE SCALE GENOMIC DNA]</scope>
    <source>
        <strain evidence="2">wild</strain>
    </source>
</reference>
<accession>A0A6J8A6S7</accession>
<dbReference type="Proteomes" id="UP000507470">
    <property type="component" value="Unassembled WGS sequence"/>
</dbReference>
<evidence type="ECO:0000313" key="2">
    <source>
        <dbReference type="Proteomes" id="UP000507470"/>
    </source>
</evidence>
<organism evidence="1 2">
    <name type="scientific">Mytilus coruscus</name>
    <name type="common">Sea mussel</name>
    <dbReference type="NCBI Taxonomy" id="42192"/>
    <lineage>
        <taxon>Eukaryota</taxon>
        <taxon>Metazoa</taxon>
        <taxon>Spiralia</taxon>
        <taxon>Lophotrochozoa</taxon>
        <taxon>Mollusca</taxon>
        <taxon>Bivalvia</taxon>
        <taxon>Autobranchia</taxon>
        <taxon>Pteriomorphia</taxon>
        <taxon>Mytilida</taxon>
        <taxon>Mytiloidea</taxon>
        <taxon>Mytilidae</taxon>
        <taxon>Mytilinae</taxon>
        <taxon>Mytilus</taxon>
    </lineage>
</organism>
<protein>
    <submittedName>
        <fullName evidence="1">Uncharacterized protein</fullName>
    </submittedName>
</protein>
<proteinExistence type="predicted"/>
<gene>
    <name evidence="1" type="ORF">MCOR_4492</name>
</gene>
<dbReference type="OrthoDB" id="6136079at2759"/>
<keyword evidence="2" id="KW-1185">Reference proteome</keyword>
<dbReference type="AlphaFoldDB" id="A0A6J8A6S7"/>